<proteinExistence type="predicted"/>
<accession>A0AAV4CQ82</accession>
<evidence type="ECO:0000313" key="1">
    <source>
        <dbReference type="EMBL" id="GFO34027.1"/>
    </source>
</evidence>
<dbReference type="AlphaFoldDB" id="A0AAV4CQ82"/>
<protein>
    <submittedName>
        <fullName evidence="1">Uncharacterized protein</fullName>
    </submittedName>
</protein>
<evidence type="ECO:0000313" key="2">
    <source>
        <dbReference type="Proteomes" id="UP000735302"/>
    </source>
</evidence>
<keyword evidence="2" id="KW-1185">Reference proteome</keyword>
<dbReference type="EMBL" id="BLXT01006863">
    <property type="protein sequence ID" value="GFO34027.1"/>
    <property type="molecule type" value="Genomic_DNA"/>
</dbReference>
<dbReference type="Proteomes" id="UP000735302">
    <property type="component" value="Unassembled WGS sequence"/>
</dbReference>
<comment type="caution">
    <text evidence="1">The sequence shown here is derived from an EMBL/GenBank/DDBJ whole genome shotgun (WGS) entry which is preliminary data.</text>
</comment>
<sequence>MLVLHRYYAKDTADETYQKRVSWIGNDSAHPVTVYEYKCVCPNLRIHGRKTTGNTTDYIKNRTHPLLVKNKRTVEKPGLDNTNPLWMNNCCESVNHILQQAVSWKIRNLSISFTSFILSFKGSSKNLEGLLQIQESLHCAPTSPS</sequence>
<reference evidence="1 2" key="1">
    <citation type="journal article" date="2021" name="Elife">
        <title>Chloroplast acquisition without the gene transfer in kleptoplastic sea slugs, Plakobranchus ocellatus.</title>
        <authorList>
            <person name="Maeda T."/>
            <person name="Takahashi S."/>
            <person name="Yoshida T."/>
            <person name="Shimamura S."/>
            <person name="Takaki Y."/>
            <person name="Nagai Y."/>
            <person name="Toyoda A."/>
            <person name="Suzuki Y."/>
            <person name="Arimoto A."/>
            <person name="Ishii H."/>
            <person name="Satoh N."/>
            <person name="Nishiyama T."/>
            <person name="Hasebe M."/>
            <person name="Maruyama T."/>
            <person name="Minagawa J."/>
            <person name="Obokata J."/>
            <person name="Shigenobu S."/>
        </authorList>
    </citation>
    <scope>NUCLEOTIDE SEQUENCE [LARGE SCALE GENOMIC DNA]</scope>
</reference>
<gene>
    <name evidence="1" type="ORF">PoB_006053200</name>
</gene>
<organism evidence="1 2">
    <name type="scientific">Plakobranchus ocellatus</name>
    <dbReference type="NCBI Taxonomy" id="259542"/>
    <lineage>
        <taxon>Eukaryota</taxon>
        <taxon>Metazoa</taxon>
        <taxon>Spiralia</taxon>
        <taxon>Lophotrochozoa</taxon>
        <taxon>Mollusca</taxon>
        <taxon>Gastropoda</taxon>
        <taxon>Heterobranchia</taxon>
        <taxon>Euthyneura</taxon>
        <taxon>Panpulmonata</taxon>
        <taxon>Sacoglossa</taxon>
        <taxon>Placobranchoidea</taxon>
        <taxon>Plakobranchidae</taxon>
        <taxon>Plakobranchus</taxon>
    </lineage>
</organism>
<name>A0AAV4CQ82_9GAST</name>